<gene>
    <name evidence="2" type="ORF">PCANC_21003</name>
</gene>
<protein>
    <submittedName>
        <fullName evidence="2">Uncharacterized protein</fullName>
    </submittedName>
</protein>
<proteinExistence type="predicted"/>
<keyword evidence="1" id="KW-0472">Membrane</keyword>
<name>A0A2N5U659_9BASI</name>
<feature type="transmembrane region" description="Helical" evidence="1">
    <location>
        <begin position="34"/>
        <end position="56"/>
    </location>
</feature>
<dbReference type="EMBL" id="PGCJ01000304">
    <property type="protein sequence ID" value="PLW33253.1"/>
    <property type="molecule type" value="Genomic_DNA"/>
</dbReference>
<keyword evidence="1" id="KW-1133">Transmembrane helix</keyword>
<evidence type="ECO:0000313" key="3">
    <source>
        <dbReference type="Proteomes" id="UP000235388"/>
    </source>
</evidence>
<evidence type="ECO:0000256" key="1">
    <source>
        <dbReference type="SAM" id="Phobius"/>
    </source>
</evidence>
<comment type="caution">
    <text evidence="2">The sequence shown here is derived from an EMBL/GenBank/DDBJ whole genome shotgun (WGS) entry which is preliminary data.</text>
</comment>
<organism evidence="2 3">
    <name type="scientific">Puccinia coronata f. sp. avenae</name>
    <dbReference type="NCBI Taxonomy" id="200324"/>
    <lineage>
        <taxon>Eukaryota</taxon>
        <taxon>Fungi</taxon>
        <taxon>Dikarya</taxon>
        <taxon>Basidiomycota</taxon>
        <taxon>Pucciniomycotina</taxon>
        <taxon>Pucciniomycetes</taxon>
        <taxon>Pucciniales</taxon>
        <taxon>Pucciniaceae</taxon>
        <taxon>Puccinia</taxon>
    </lineage>
</organism>
<reference evidence="2 3" key="1">
    <citation type="submission" date="2017-11" db="EMBL/GenBank/DDBJ databases">
        <title>De novo assembly and phasing of dikaryotic genomes from two isolates of Puccinia coronata f. sp. avenae, the causal agent of oat crown rust.</title>
        <authorList>
            <person name="Miller M.E."/>
            <person name="Zhang Y."/>
            <person name="Omidvar V."/>
            <person name="Sperschneider J."/>
            <person name="Schwessinger B."/>
            <person name="Raley C."/>
            <person name="Palmer J.M."/>
            <person name="Garnica D."/>
            <person name="Upadhyaya N."/>
            <person name="Rathjen J."/>
            <person name="Taylor J.M."/>
            <person name="Park R.F."/>
            <person name="Dodds P.N."/>
            <person name="Hirsch C.D."/>
            <person name="Kianian S.F."/>
            <person name="Figueroa M."/>
        </authorList>
    </citation>
    <scope>NUCLEOTIDE SEQUENCE [LARGE SCALE GENOMIC DNA]</scope>
    <source>
        <strain evidence="2">12NC29</strain>
    </source>
</reference>
<sequence length="114" mass="12838">MPGTQLLEYLNQKLLKSLPPKYITTYHHTNIDPFYVNAMVLAWVVIVCALACFSPVRALPASEKMHSKEDKNFSKVLKDIEKYRAADHLPLHLDIMPVWSGSSSVDGPHGEAFD</sequence>
<evidence type="ECO:0000313" key="2">
    <source>
        <dbReference type="EMBL" id="PLW33253.1"/>
    </source>
</evidence>
<accession>A0A2N5U659</accession>
<dbReference type="Proteomes" id="UP000235388">
    <property type="component" value="Unassembled WGS sequence"/>
</dbReference>
<keyword evidence="1" id="KW-0812">Transmembrane</keyword>
<dbReference type="AlphaFoldDB" id="A0A2N5U659"/>
<keyword evidence="3" id="KW-1185">Reference proteome</keyword>